<dbReference type="PANTHER" id="PTHR43420:SF46">
    <property type="entry name" value="ACETYLTRANSFERASE"/>
    <property type="match status" value="1"/>
</dbReference>
<dbReference type="GO" id="GO:0016747">
    <property type="term" value="F:acyltransferase activity, transferring groups other than amino-acyl groups"/>
    <property type="evidence" value="ECO:0007669"/>
    <property type="project" value="InterPro"/>
</dbReference>
<keyword evidence="2" id="KW-0012">Acyltransferase</keyword>
<reference evidence="4 5" key="1">
    <citation type="submission" date="2017-06" db="EMBL/GenBank/DDBJ databases">
        <authorList>
            <consortium name="Pathogen Informatics"/>
        </authorList>
    </citation>
    <scope>NUCLEOTIDE SEQUENCE [LARGE SCALE GENOMIC DNA]</scope>
    <source>
        <strain evidence="4 5">NCTC13839</strain>
    </source>
</reference>
<evidence type="ECO:0000256" key="2">
    <source>
        <dbReference type="ARBA" id="ARBA00023315"/>
    </source>
</evidence>
<dbReference type="Gene3D" id="3.40.630.30">
    <property type="match status" value="1"/>
</dbReference>
<dbReference type="PANTHER" id="PTHR43420">
    <property type="entry name" value="ACETYLTRANSFERASE"/>
    <property type="match status" value="1"/>
</dbReference>
<dbReference type="InterPro" id="IPR050680">
    <property type="entry name" value="YpeA/RimI_acetyltransf"/>
</dbReference>
<dbReference type="OrthoDB" id="9796381at2"/>
<dbReference type="KEGG" id="sste:SAMEA4384403_1358"/>
<dbReference type="PROSITE" id="PS51186">
    <property type="entry name" value="GNAT"/>
    <property type="match status" value="1"/>
</dbReference>
<protein>
    <submittedName>
        <fullName evidence="4">GNAT family acetyltransferase</fullName>
    </submittedName>
</protein>
<evidence type="ECO:0000313" key="4">
    <source>
        <dbReference type="EMBL" id="SNV68142.1"/>
    </source>
</evidence>
<keyword evidence="5" id="KW-1185">Reference proteome</keyword>
<name>A0A239ZAC9_9STAP</name>
<dbReference type="InterPro" id="IPR016181">
    <property type="entry name" value="Acyl_CoA_acyltransferase"/>
</dbReference>
<dbReference type="EMBL" id="LT906462">
    <property type="protein sequence ID" value="SNV68142.1"/>
    <property type="molecule type" value="Genomic_DNA"/>
</dbReference>
<organism evidence="4 5">
    <name type="scientific">Mammaliicoccus stepanovicii</name>
    <dbReference type="NCBI Taxonomy" id="643214"/>
    <lineage>
        <taxon>Bacteria</taxon>
        <taxon>Bacillati</taxon>
        <taxon>Bacillota</taxon>
        <taxon>Bacilli</taxon>
        <taxon>Bacillales</taxon>
        <taxon>Staphylococcaceae</taxon>
        <taxon>Mammaliicoccus</taxon>
    </lineage>
</organism>
<dbReference type="InterPro" id="IPR000182">
    <property type="entry name" value="GNAT_dom"/>
</dbReference>
<keyword evidence="1 4" id="KW-0808">Transferase</keyword>
<dbReference type="AlphaFoldDB" id="A0A239ZAC9"/>
<dbReference type="SUPFAM" id="SSF55729">
    <property type="entry name" value="Acyl-CoA N-acyltransferases (Nat)"/>
    <property type="match status" value="1"/>
</dbReference>
<dbReference type="Pfam" id="PF00583">
    <property type="entry name" value="Acetyltransf_1"/>
    <property type="match status" value="1"/>
</dbReference>
<evidence type="ECO:0000313" key="5">
    <source>
        <dbReference type="Proteomes" id="UP000242084"/>
    </source>
</evidence>
<evidence type="ECO:0000256" key="1">
    <source>
        <dbReference type="ARBA" id="ARBA00022679"/>
    </source>
</evidence>
<dbReference type="Proteomes" id="UP000242084">
    <property type="component" value="Chromosome 1"/>
</dbReference>
<dbReference type="CDD" id="cd04301">
    <property type="entry name" value="NAT_SF"/>
    <property type="match status" value="1"/>
</dbReference>
<sequence>MRKATRDDIHHINRLTTLAKNIMQQDENPQWDDRYPVEKDFYQDIDHGDLYLYEEDEQIVGYVCINQSQADWYKNFNWPVSIQEAYVIHRMATDPKFKGVAQKLMQFAINLAKEHNANVILTDTFSLNKRAQKLFQKFDFKYIGEYETDEFPFDKNAPFYAYYKILD</sequence>
<gene>
    <name evidence="4" type="ORF">SAMEA4384403_01358</name>
</gene>
<accession>A0A239ZAC9</accession>
<evidence type="ECO:0000259" key="3">
    <source>
        <dbReference type="PROSITE" id="PS51186"/>
    </source>
</evidence>
<proteinExistence type="predicted"/>
<feature type="domain" description="N-acetyltransferase" evidence="3">
    <location>
        <begin position="1"/>
        <end position="167"/>
    </location>
</feature>